<protein>
    <submittedName>
        <fullName evidence="2">Uncharacterized protein</fullName>
    </submittedName>
</protein>
<keyword evidence="1" id="KW-0472">Membrane</keyword>
<evidence type="ECO:0000313" key="2">
    <source>
        <dbReference type="EMBL" id="AUB35118.1"/>
    </source>
</evidence>
<dbReference type="EMBL" id="CP024785">
    <property type="protein sequence ID" value="AUB35118.1"/>
    <property type="molecule type" value="Genomic_DNA"/>
</dbReference>
<evidence type="ECO:0000313" key="3">
    <source>
        <dbReference type="Proteomes" id="UP000232003"/>
    </source>
</evidence>
<organism evidence="2 3">
    <name type="scientific">Nostoc flagelliforme CCNUN1</name>
    <dbReference type="NCBI Taxonomy" id="2038116"/>
    <lineage>
        <taxon>Bacteria</taxon>
        <taxon>Bacillati</taxon>
        <taxon>Cyanobacteriota</taxon>
        <taxon>Cyanophyceae</taxon>
        <taxon>Nostocales</taxon>
        <taxon>Nostocaceae</taxon>
        <taxon>Nostoc</taxon>
    </lineage>
</organism>
<sequence>MHKRFKSSSVKLKKSREWFDLWVWQIWLIYFWMKVYHLKN</sequence>
<reference evidence="2 3" key="1">
    <citation type="submission" date="2017-11" db="EMBL/GenBank/DDBJ databases">
        <title>Complete genome of a free-living desiccation-tolerant cyanobacterium and its photosynthetic adaptation to extreme terrestrial habitat.</title>
        <authorList>
            <person name="Shang J."/>
        </authorList>
    </citation>
    <scope>NUCLEOTIDE SEQUENCE [LARGE SCALE GENOMIC DNA]</scope>
    <source>
        <strain evidence="2 3">CCNUN1</strain>
    </source>
</reference>
<keyword evidence="3" id="KW-1185">Reference proteome</keyword>
<accession>A0A2K8SI59</accession>
<feature type="transmembrane region" description="Helical" evidence="1">
    <location>
        <begin position="21"/>
        <end position="38"/>
    </location>
</feature>
<dbReference type="KEGG" id="nfl:COO91_00975"/>
<proteinExistence type="predicted"/>
<name>A0A2K8SI59_9NOSO</name>
<keyword evidence="1" id="KW-1133">Transmembrane helix</keyword>
<dbReference type="AlphaFoldDB" id="A0A2K8SI59"/>
<dbReference type="Proteomes" id="UP000232003">
    <property type="component" value="Chromosome"/>
</dbReference>
<keyword evidence="1" id="KW-0812">Transmembrane</keyword>
<evidence type="ECO:0000256" key="1">
    <source>
        <dbReference type="SAM" id="Phobius"/>
    </source>
</evidence>
<gene>
    <name evidence="2" type="ORF">COO91_00975</name>
</gene>